<dbReference type="GO" id="GO:0005737">
    <property type="term" value="C:cytoplasm"/>
    <property type="evidence" value="ECO:0007669"/>
    <property type="project" value="UniProtKB-SubCell"/>
</dbReference>
<comment type="catalytic activity">
    <reaction evidence="14">
        <text>N(6)-acetyl-L-lysyl-[protein] + H2O = L-lysyl-[protein] + acetate</text>
        <dbReference type="Rhea" id="RHEA:58108"/>
        <dbReference type="Rhea" id="RHEA-COMP:9752"/>
        <dbReference type="Rhea" id="RHEA-COMP:10731"/>
        <dbReference type="ChEBI" id="CHEBI:15377"/>
        <dbReference type="ChEBI" id="CHEBI:29969"/>
        <dbReference type="ChEBI" id="CHEBI:30089"/>
        <dbReference type="ChEBI" id="CHEBI:61930"/>
    </reaction>
    <physiologicalReaction direction="left-to-right" evidence="14">
        <dbReference type="Rhea" id="RHEA:58109"/>
    </physiologicalReaction>
</comment>
<feature type="binding site" evidence="19">
    <location>
        <position position="301"/>
    </location>
    <ligand>
        <name>substrate</name>
    </ligand>
</feature>
<comment type="catalytic activity">
    <reaction evidence="16">
        <text>N(6)-acetyl-L-lysyl-[histone] + H2O = L-lysyl-[histone] + acetate</text>
        <dbReference type="Rhea" id="RHEA:58196"/>
        <dbReference type="Rhea" id="RHEA-COMP:9845"/>
        <dbReference type="Rhea" id="RHEA-COMP:11338"/>
        <dbReference type="ChEBI" id="CHEBI:15377"/>
        <dbReference type="ChEBI" id="CHEBI:29969"/>
        <dbReference type="ChEBI" id="CHEBI:30089"/>
        <dbReference type="ChEBI" id="CHEBI:61930"/>
        <dbReference type="EC" id="3.5.1.98"/>
    </reaction>
    <physiologicalReaction direction="left-to-right" evidence="16">
        <dbReference type="Rhea" id="RHEA:58197"/>
    </physiologicalReaction>
</comment>
<dbReference type="GO" id="GO:0005634">
    <property type="term" value="C:nucleus"/>
    <property type="evidence" value="ECO:0007669"/>
    <property type="project" value="UniProtKB-SubCell"/>
</dbReference>
<dbReference type="GO" id="GO:0031507">
    <property type="term" value="P:heterochromatin formation"/>
    <property type="evidence" value="ECO:0007669"/>
    <property type="project" value="TreeGrafter"/>
</dbReference>
<keyword evidence="8 20" id="KW-0479">Metal-binding</keyword>
<dbReference type="OrthoDB" id="73273at2759"/>
<dbReference type="PANTHER" id="PTHR10625">
    <property type="entry name" value="HISTONE DEACETYLASE HDAC1-RELATED"/>
    <property type="match status" value="1"/>
</dbReference>
<comment type="cofactor">
    <cofactor evidence="1">
        <name>a divalent metal cation</name>
        <dbReference type="ChEBI" id="CHEBI:60240"/>
    </cofactor>
</comment>
<evidence type="ECO:0000256" key="1">
    <source>
        <dbReference type="ARBA" id="ARBA00001968"/>
    </source>
</evidence>
<keyword evidence="7" id="KW-0678">Repressor</keyword>
<comment type="similarity">
    <text evidence="17">Belongs to the histone deacetylase family. HD Type 1 subfamily.</text>
</comment>
<evidence type="ECO:0000256" key="15">
    <source>
        <dbReference type="ARBA" id="ARBA00049193"/>
    </source>
</evidence>
<evidence type="ECO:0000256" key="13">
    <source>
        <dbReference type="ARBA" id="ARBA00023242"/>
    </source>
</evidence>
<dbReference type="InterPro" id="IPR023696">
    <property type="entry name" value="Ureohydrolase_dom_sf"/>
</dbReference>
<feature type="binding site" evidence="20">
    <location>
        <position position="262"/>
    </location>
    <ligand>
        <name>a divalent metal cation</name>
        <dbReference type="ChEBI" id="CHEBI:60240"/>
    </ligand>
</feature>
<dbReference type="EMBL" id="OU892287">
    <property type="protein sequence ID" value="CAG9761970.1"/>
    <property type="molecule type" value="Genomic_DNA"/>
</dbReference>
<evidence type="ECO:0000256" key="18">
    <source>
        <dbReference type="PIRSR" id="PIRSR037913-1"/>
    </source>
</evidence>
<accession>A0A9N9QF06</accession>
<evidence type="ECO:0000256" key="16">
    <source>
        <dbReference type="ARBA" id="ARBA00049416"/>
    </source>
</evidence>
<evidence type="ECO:0000256" key="2">
    <source>
        <dbReference type="ARBA" id="ARBA00004123"/>
    </source>
</evidence>
<evidence type="ECO:0000256" key="19">
    <source>
        <dbReference type="PIRSR" id="PIRSR037913-2"/>
    </source>
</evidence>
<dbReference type="Proteomes" id="UP001152799">
    <property type="component" value="Chromosome 11"/>
</dbReference>
<sequence length="376" mass="41943">MLSGKVVYIYKKELIEHCNKLPSMENRASLVQDLIMNYKLLSHPNVSVVESSDASQEALKSFHSTDYVDLLKSLNYFDSSLDNIEEKHLEYGLAYDCPIFSNIYDFATCIAGGSLSAARLLAAEKCRTVINWFGGWHHAQRDSASGFCYINDIVIAIQFMSKTFSRILYVDLDIHHGDGVQNAFEYSNKILTLSFHKHCAGFFPNTGGLKDIGKGRGQYYSINIPLMDGVGDKTFTKVFEEVFPMVCESYKPQAVVVQCGADGLNGDPVGQCNLTLKGFDGCIQAILACDLPRLFLGGGGYNFPNTARLWTHLTSLIIGEELDNDIPGDTKYFCDYAPSYELHIEEGRKKDCNTPDYIKTVINTVRSHCSEICLVE</sequence>
<dbReference type="SUPFAM" id="SSF52768">
    <property type="entry name" value="Arginase/deacetylase"/>
    <property type="match status" value="1"/>
</dbReference>
<evidence type="ECO:0000256" key="14">
    <source>
        <dbReference type="ARBA" id="ARBA00049136"/>
    </source>
</evidence>
<dbReference type="GO" id="GO:0046872">
    <property type="term" value="F:metal ion binding"/>
    <property type="evidence" value="ECO:0007669"/>
    <property type="project" value="UniProtKB-KW"/>
</dbReference>
<organism evidence="22 23">
    <name type="scientific">Ceutorhynchus assimilis</name>
    <name type="common">cabbage seed weevil</name>
    <dbReference type="NCBI Taxonomy" id="467358"/>
    <lineage>
        <taxon>Eukaryota</taxon>
        <taxon>Metazoa</taxon>
        <taxon>Ecdysozoa</taxon>
        <taxon>Arthropoda</taxon>
        <taxon>Hexapoda</taxon>
        <taxon>Insecta</taxon>
        <taxon>Pterygota</taxon>
        <taxon>Neoptera</taxon>
        <taxon>Endopterygota</taxon>
        <taxon>Coleoptera</taxon>
        <taxon>Polyphaga</taxon>
        <taxon>Cucujiformia</taxon>
        <taxon>Curculionidae</taxon>
        <taxon>Ceutorhynchinae</taxon>
        <taxon>Ceutorhynchus</taxon>
    </lineage>
</organism>
<keyword evidence="11 17" id="KW-0805">Transcription regulation</keyword>
<dbReference type="PRINTS" id="PR01270">
    <property type="entry name" value="HDASUPER"/>
</dbReference>
<feature type="active site" description="Proton acceptor" evidence="18">
    <location>
        <position position="138"/>
    </location>
</feature>
<dbReference type="InterPro" id="IPR023801">
    <property type="entry name" value="His_deacetylse_dom"/>
</dbReference>
<dbReference type="GO" id="GO:0005694">
    <property type="term" value="C:chromosome"/>
    <property type="evidence" value="ECO:0007669"/>
    <property type="project" value="UniProtKB-SubCell"/>
</dbReference>
<evidence type="ECO:0000313" key="23">
    <source>
        <dbReference type="Proteomes" id="UP001152799"/>
    </source>
</evidence>
<keyword evidence="12 17" id="KW-0804">Transcription</keyword>
<feature type="binding site" evidence="19">
    <location>
        <position position="146"/>
    </location>
    <ligand>
        <name>substrate</name>
    </ligand>
</feature>
<comment type="catalytic activity">
    <reaction evidence="15">
        <text>N(6)-(2E)-butenoyl-L-lysyl-[protein] + H2O = (2E)-2-butenoate + L-lysyl-[protein]</text>
        <dbReference type="Rhea" id="RHEA:69172"/>
        <dbReference type="Rhea" id="RHEA-COMP:9752"/>
        <dbReference type="Rhea" id="RHEA-COMP:13707"/>
        <dbReference type="ChEBI" id="CHEBI:15377"/>
        <dbReference type="ChEBI" id="CHEBI:29969"/>
        <dbReference type="ChEBI" id="CHEBI:35899"/>
        <dbReference type="ChEBI" id="CHEBI:137954"/>
    </reaction>
    <physiologicalReaction direction="left-to-right" evidence="15">
        <dbReference type="Rhea" id="RHEA:69173"/>
    </physiologicalReaction>
</comment>
<evidence type="ECO:0000256" key="12">
    <source>
        <dbReference type="ARBA" id="ARBA00023163"/>
    </source>
</evidence>
<evidence type="ECO:0000256" key="4">
    <source>
        <dbReference type="ARBA" id="ARBA00004496"/>
    </source>
</evidence>
<dbReference type="Pfam" id="PF00850">
    <property type="entry name" value="Hist_deacetyl"/>
    <property type="match status" value="1"/>
</dbReference>
<dbReference type="GO" id="GO:0141221">
    <property type="term" value="F:histone deacetylase activity, hydrolytic mechanism"/>
    <property type="evidence" value="ECO:0007669"/>
    <property type="project" value="UniProtKB-EC"/>
</dbReference>
<dbReference type="PRINTS" id="PR01271">
    <property type="entry name" value="HISDACETLASE"/>
</dbReference>
<dbReference type="Gene3D" id="3.40.800.20">
    <property type="entry name" value="Histone deacetylase domain"/>
    <property type="match status" value="1"/>
</dbReference>
<comment type="subcellular location">
    <subcellularLocation>
        <location evidence="3">Chromosome</location>
    </subcellularLocation>
    <subcellularLocation>
        <location evidence="4">Cytoplasm</location>
    </subcellularLocation>
    <subcellularLocation>
        <location evidence="2 17">Nucleus</location>
    </subcellularLocation>
</comment>
<feature type="domain" description="Histone deacetylase" evidence="21">
    <location>
        <begin position="24"/>
        <end position="315"/>
    </location>
</feature>
<dbReference type="InterPro" id="IPR037138">
    <property type="entry name" value="His_deacetylse_dom_sf"/>
</dbReference>
<keyword evidence="13 17" id="KW-0539">Nucleus</keyword>
<keyword evidence="5" id="KW-0158">Chromosome</keyword>
<dbReference type="EC" id="3.5.1.98" evidence="17"/>
<evidence type="ECO:0000256" key="11">
    <source>
        <dbReference type="ARBA" id="ARBA00023015"/>
    </source>
</evidence>
<evidence type="ECO:0000256" key="3">
    <source>
        <dbReference type="ARBA" id="ARBA00004286"/>
    </source>
</evidence>
<evidence type="ECO:0000256" key="9">
    <source>
        <dbReference type="ARBA" id="ARBA00022801"/>
    </source>
</evidence>
<dbReference type="PIRSF" id="PIRSF037913">
    <property type="entry name" value="His_deacetylse_1"/>
    <property type="match status" value="1"/>
</dbReference>
<evidence type="ECO:0000256" key="6">
    <source>
        <dbReference type="ARBA" id="ARBA00022490"/>
    </source>
</evidence>
<dbReference type="PANTHER" id="PTHR10625:SF14">
    <property type="entry name" value="HISTONE DEACETYLASE 8"/>
    <property type="match status" value="1"/>
</dbReference>
<keyword evidence="10 17" id="KW-0156">Chromatin regulator</keyword>
<reference evidence="22" key="1">
    <citation type="submission" date="2022-01" db="EMBL/GenBank/DDBJ databases">
        <authorList>
            <person name="King R."/>
        </authorList>
    </citation>
    <scope>NUCLEOTIDE SEQUENCE</scope>
</reference>
<dbReference type="InterPro" id="IPR003084">
    <property type="entry name" value="HDAC_I/II"/>
</dbReference>
<keyword evidence="6" id="KW-0963">Cytoplasm</keyword>
<evidence type="ECO:0000256" key="5">
    <source>
        <dbReference type="ARBA" id="ARBA00022454"/>
    </source>
</evidence>
<feature type="binding site" evidence="20">
    <location>
        <position position="173"/>
    </location>
    <ligand>
        <name>a divalent metal cation</name>
        <dbReference type="ChEBI" id="CHEBI:60240"/>
    </ligand>
</feature>
<dbReference type="InterPro" id="IPR000286">
    <property type="entry name" value="HDACs"/>
</dbReference>
<evidence type="ECO:0000259" key="21">
    <source>
        <dbReference type="Pfam" id="PF00850"/>
    </source>
</evidence>
<dbReference type="AlphaFoldDB" id="A0A9N9QF06"/>
<evidence type="ECO:0000313" key="22">
    <source>
        <dbReference type="EMBL" id="CAG9761970.1"/>
    </source>
</evidence>
<evidence type="ECO:0000256" key="8">
    <source>
        <dbReference type="ARBA" id="ARBA00022723"/>
    </source>
</evidence>
<evidence type="ECO:0000256" key="17">
    <source>
        <dbReference type="PIRNR" id="PIRNR037913"/>
    </source>
</evidence>
<proteinExistence type="inferred from homology"/>
<evidence type="ECO:0000256" key="20">
    <source>
        <dbReference type="PIRSR" id="PIRSR037913-3"/>
    </source>
</evidence>
<gene>
    <name evidence="22" type="ORF">CEUTPL_LOCUS2660</name>
</gene>
<feature type="binding site" evidence="19">
    <location>
        <position position="96"/>
    </location>
    <ligand>
        <name>substrate</name>
    </ligand>
</feature>
<protein>
    <recommendedName>
        <fullName evidence="17">Histone deacetylase</fullName>
        <ecNumber evidence="17">3.5.1.98</ecNumber>
    </recommendedName>
</protein>
<evidence type="ECO:0000256" key="7">
    <source>
        <dbReference type="ARBA" id="ARBA00022491"/>
    </source>
</evidence>
<evidence type="ECO:0000256" key="10">
    <source>
        <dbReference type="ARBA" id="ARBA00022853"/>
    </source>
</evidence>
<keyword evidence="9 17" id="KW-0378">Hydrolase</keyword>
<feature type="binding site" evidence="20">
    <location>
        <position position="175"/>
    </location>
    <ligand>
        <name>a divalent metal cation</name>
        <dbReference type="ChEBI" id="CHEBI:60240"/>
    </ligand>
</feature>
<keyword evidence="23" id="KW-1185">Reference proteome</keyword>
<name>A0A9N9QF06_9CUCU</name>